<dbReference type="NCBIfam" id="TIGR00458">
    <property type="entry name" value="aspS_nondisc"/>
    <property type="match status" value="1"/>
</dbReference>
<dbReference type="Gene3D" id="2.40.50.140">
    <property type="entry name" value="Nucleic acid-binding proteins"/>
    <property type="match status" value="1"/>
</dbReference>
<feature type="binding site" evidence="9">
    <location>
        <position position="362"/>
    </location>
    <ligand>
        <name>L-aspartate</name>
        <dbReference type="ChEBI" id="CHEBI:29991"/>
    </ligand>
</feature>
<dbReference type="PROSITE" id="PS50862">
    <property type="entry name" value="AA_TRNA_LIGASE_II"/>
    <property type="match status" value="1"/>
</dbReference>
<dbReference type="InterPro" id="IPR004364">
    <property type="entry name" value="Aa-tRNA-synt_II"/>
</dbReference>
<dbReference type="PANTHER" id="PTHR43450">
    <property type="entry name" value="ASPARTYL-TRNA SYNTHETASE"/>
    <property type="match status" value="1"/>
</dbReference>
<sequence length="436" mass="50304">MLVKEEVGSKERVYVEDVKKAHGDEVLVRGWVHKIHDLGKFGFVHLRDKTGIIQLVADKEILKELRAEMSVEVVGTKVENSKALGGIELQIKDLKVLGKTYYDMLPIAVTQGKTKVHLETELDHRGISLRAPKKRAIFKVQEEIVTAFRDYLRGEKFSEIHTPKILGTGTEGGSEVFTVNYFDRRAFLAQSPQFYKQMMVGAGFERVFEIGHAYRAELHNTWRHLNEYVSLDVEMGFIKDENDVMDLEEGFIRYLFDYLRKTCTNELKMYEIELPEKVEIPRIPLSEAHKILLGKYSKKSPVGNIDAEGEILFSKYVKETYGSDFVFLTEYPVAKRPMYAMPDGKGMTRSFDLIYKGLEITTGGQRIHDYEMLKENIIKFGLNPEDFDFYIENFRYGMPPHGGFAIGLERLTMKILNLENIRESTLLPRDMKRMTP</sequence>
<comment type="function">
    <text evidence="9">Catalyzes the attachment of L-aspartate to tRNA(Asp) in a two-step reaction: L-aspartate is first activated by ATP to form Asp-AMP and then transferred to the acceptor end of tRNA(Asp).</text>
</comment>
<keyword evidence="8 9" id="KW-0030">Aminoacyl-tRNA synthetase</keyword>
<evidence type="ECO:0000256" key="3">
    <source>
        <dbReference type="ARBA" id="ARBA00022490"/>
    </source>
</evidence>
<dbReference type="HAMAP" id="MF_02075">
    <property type="entry name" value="Asp_tRNA_synth_type2"/>
    <property type="match status" value="1"/>
</dbReference>
<dbReference type="InterPro" id="IPR004523">
    <property type="entry name" value="Asp-tRNA_synthase_2"/>
</dbReference>
<dbReference type="InterPro" id="IPR006195">
    <property type="entry name" value="aa-tRNA-synth_II"/>
</dbReference>
<evidence type="ECO:0000259" key="10">
    <source>
        <dbReference type="PROSITE" id="PS50862"/>
    </source>
</evidence>
<feature type="binding site" evidence="9">
    <location>
        <position position="366"/>
    </location>
    <ligand>
        <name>L-aspartate</name>
        <dbReference type="ChEBI" id="CHEBI:29991"/>
    </ligand>
</feature>
<comment type="catalytic activity">
    <reaction evidence="9">
        <text>tRNA(Asp) + L-aspartate + ATP = L-aspartyl-tRNA(Asp) + AMP + diphosphate</text>
        <dbReference type="Rhea" id="RHEA:19649"/>
        <dbReference type="Rhea" id="RHEA-COMP:9660"/>
        <dbReference type="Rhea" id="RHEA-COMP:9678"/>
        <dbReference type="ChEBI" id="CHEBI:29991"/>
        <dbReference type="ChEBI" id="CHEBI:30616"/>
        <dbReference type="ChEBI" id="CHEBI:33019"/>
        <dbReference type="ChEBI" id="CHEBI:78442"/>
        <dbReference type="ChEBI" id="CHEBI:78516"/>
        <dbReference type="ChEBI" id="CHEBI:456215"/>
        <dbReference type="EC" id="6.1.1.12"/>
    </reaction>
</comment>
<feature type="binding site" evidence="9">
    <location>
        <position position="359"/>
    </location>
    <ligand>
        <name>ATP</name>
        <dbReference type="ChEBI" id="CHEBI:30616"/>
    </ligand>
</feature>
<evidence type="ECO:0000256" key="5">
    <source>
        <dbReference type="ARBA" id="ARBA00022741"/>
    </source>
</evidence>
<dbReference type="GO" id="GO:0005524">
    <property type="term" value="F:ATP binding"/>
    <property type="evidence" value="ECO:0007669"/>
    <property type="project" value="UniProtKB-UniRule"/>
</dbReference>
<dbReference type="GO" id="GO:0006422">
    <property type="term" value="P:aspartyl-tRNA aminoacylation"/>
    <property type="evidence" value="ECO:0007669"/>
    <property type="project" value="UniProtKB-UniRule"/>
</dbReference>
<dbReference type="Proteomes" id="UP000622687">
    <property type="component" value="Unassembled WGS sequence"/>
</dbReference>
<evidence type="ECO:0000256" key="1">
    <source>
        <dbReference type="ARBA" id="ARBA00004496"/>
    </source>
</evidence>
<evidence type="ECO:0000313" key="11">
    <source>
        <dbReference type="EMBL" id="MBI6872621.1"/>
    </source>
</evidence>
<feature type="binding site" evidence="9">
    <location>
        <begin position="407"/>
        <end position="410"/>
    </location>
    <ligand>
        <name>ATP</name>
        <dbReference type="ChEBI" id="CHEBI:30616"/>
    </ligand>
</feature>
<evidence type="ECO:0000256" key="4">
    <source>
        <dbReference type="ARBA" id="ARBA00022598"/>
    </source>
</evidence>
<dbReference type="FunFam" id="3.30.930.10:FF:000038">
    <property type="entry name" value="Aspartate--tRNA ligase"/>
    <property type="match status" value="1"/>
</dbReference>
<dbReference type="CDD" id="cd00776">
    <property type="entry name" value="AsxRS_core"/>
    <property type="match status" value="1"/>
</dbReference>
<dbReference type="GO" id="GO:0016740">
    <property type="term" value="F:transferase activity"/>
    <property type="evidence" value="ECO:0007669"/>
    <property type="project" value="UniProtKB-ARBA"/>
</dbReference>
<feature type="binding site" evidence="9">
    <location>
        <begin position="215"/>
        <end position="217"/>
    </location>
    <ligand>
        <name>ATP</name>
        <dbReference type="ChEBI" id="CHEBI:30616"/>
    </ligand>
</feature>
<dbReference type="Pfam" id="PF00152">
    <property type="entry name" value="tRNA-synt_2"/>
    <property type="match status" value="1"/>
</dbReference>
<feature type="binding site" evidence="9">
    <location>
        <position position="215"/>
    </location>
    <ligand>
        <name>L-aspartate</name>
        <dbReference type="ChEBI" id="CHEBI:29991"/>
    </ligand>
</feature>
<name>A0A934I029_9CLOT</name>
<evidence type="ECO:0000256" key="7">
    <source>
        <dbReference type="ARBA" id="ARBA00022917"/>
    </source>
</evidence>
<keyword evidence="4 9" id="KW-0436">Ligase</keyword>
<feature type="binding site" evidence="9">
    <location>
        <begin position="223"/>
        <end position="225"/>
    </location>
    <ligand>
        <name>ATP</name>
        <dbReference type="ChEBI" id="CHEBI:30616"/>
    </ligand>
</feature>
<dbReference type="Gene3D" id="3.30.930.10">
    <property type="entry name" value="Bira Bifunctional Protein, Domain 2"/>
    <property type="match status" value="1"/>
</dbReference>
<accession>A0A934I029</accession>
<keyword evidence="3 9" id="KW-0963">Cytoplasm</keyword>
<feature type="binding site" evidence="9">
    <location>
        <position position="171"/>
    </location>
    <ligand>
        <name>L-aspartate</name>
        <dbReference type="ChEBI" id="CHEBI:29991"/>
    </ligand>
</feature>
<comment type="subcellular location">
    <subcellularLocation>
        <location evidence="1 9">Cytoplasm</location>
    </subcellularLocation>
</comment>
<dbReference type="GO" id="GO:0017101">
    <property type="term" value="C:aminoacyl-tRNA synthetase multienzyme complex"/>
    <property type="evidence" value="ECO:0007669"/>
    <property type="project" value="TreeGrafter"/>
</dbReference>
<comment type="caution">
    <text evidence="11">The sequence shown here is derived from an EMBL/GenBank/DDBJ whole genome shotgun (WGS) entry which is preliminary data.</text>
</comment>
<dbReference type="EC" id="6.1.1.12" evidence="9"/>
<keyword evidence="12" id="KW-1185">Reference proteome</keyword>
<dbReference type="SUPFAM" id="SSF50249">
    <property type="entry name" value="Nucleic acid-binding proteins"/>
    <property type="match status" value="1"/>
</dbReference>
<dbReference type="NCBIfam" id="NF003483">
    <property type="entry name" value="PRK05159.1"/>
    <property type="match status" value="1"/>
</dbReference>
<dbReference type="GO" id="GO:0003723">
    <property type="term" value="F:RNA binding"/>
    <property type="evidence" value="ECO:0007669"/>
    <property type="project" value="TreeGrafter"/>
</dbReference>
<dbReference type="InterPro" id="IPR045864">
    <property type="entry name" value="aa-tRNA-synth_II/BPL/LPL"/>
</dbReference>
<dbReference type="GO" id="GO:0005829">
    <property type="term" value="C:cytosol"/>
    <property type="evidence" value="ECO:0007669"/>
    <property type="project" value="TreeGrafter"/>
</dbReference>
<dbReference type="InterPro" id="IPR004365">
    <property type="entry name" value="NA-bd_OB_tRNA"/>
</dbReference>
<evidence type="ECO:0000256" key="6">
    <source>
        <dbReference type="ARBA" id="ARBA00022840"/>
    </source>
</evidence>
<evidence type="ECO:0000256" key="2">
    <source>
        <dbReference type="ARBA" id="ARBA00005312"/>
    </source>
</evidence>
<organism evidence="11 12">
    <name type="scientific">Clostridium aciditolerans</name>
    <dbReference type="NCBI Taxonomy" id="339861"/>
    <lineage>
        <taxon>Bacteria</taxon>
        <taxon>Bacillati</taxon>
        <taxon>Bacillota</taxon>
        <taxon>Clostridia</taxon>
        <taxon>Eubacteriales</taxon>
        <taxon>Clostridiaceae</taxon>
        <taxon>Clostridium</taxon>
    </lineage>
</organism>
<dbReference type="CDD" id="cd04100">
    <property type="entry name" value="Asp_Lys_Asn_RS_N"/>
    <property type="match status" value="1"/>
</dbReference>
<evidence type="ECO:0000256" key="9">
    <source>
        <dbReference type="HAMAP-Rule" id="MF_02075"/>
    </source>
</evidence>
<keyword evidence="5 9" id="KW-0547">Nucleotide-binding</keyword>
<dbReference type="AlphaFoldDB" id="A0A934I029"/>
<dbReference type="Pfam" id="PF01336">
    <property type="entry name" value="tRNA_anti-codon"/>
    <property type="match status" value="1"/>
</dbReference>
<dbReference type="PANTHER" id="PTHR43450:SF1">
    <property type="entry name" value="ASPARTATE--TRNA LIGASE, CYTOPLASMIC"/>
    <property type="match status" value="1"/>
</dbReference>
<feature type="domain" description="Aminoacyl-transfer RNA synthetases class-II family profile" evidence="10">
    <location>
        <begin position="138"/>
        <end position="436"/>
    </location>
</feature>
<keyword evidence="7 9" id="KW-0648">Protein biosynthesis</keyword>
<protein>
    <recommendedName>
        <fullName evidence="9">Aspartate--tRNA ligase</fullName>
        <ecNumber evidence="9">6.1.1.12</ecNumber>
    </recommendedName>
    <alternativeName>
        <fullName evidence="9">Aspartyl-tRNA synthetase</fullName>
        <shortName evidence="9">AspRS</shortName>
    </alternativeName>
</protein>
<evidence type="ECO:0000256" key="8">
    <source>
        <dbReference type="ARBA" id="ARBA00023146"/>
    </source>
</evidence>
<feature type="region of interest" description="Aspartate" evidence="9">
    <location>
        <begin position="193"/>
        <end position="196"/>
    </location>
</feature>
<keyword evidence="6 9" id="KW-0067">ATP-binding</keyword>
<dbReference type="PRINTS" id="PR01042">
    <property type="entry name" value="TRNASYNTHASP"/>
</dbReference>
<dbReference type="EMBL" id="JAEEGB010000007">
    <property type="protein sequence ID" value="MBI6872621.1"/>
    <property type="molecule type" value="Genomic_DNA"/>
</dbReference>
<comment type="similarity">
    <text evidence="2 9">Belongs to the class-II aminoacyl-tRNA synthetase family. Type 2 subfamily.</text>
</comment>
<dbReference type="GO" id="GO:0004815">
    <property type="term" value="F:aspartate-tRNA ligase activity"/>
    <property type="evidence" value="ECO:0007669"/>
    <property type="project" value="UniProtKB-UniRule"/>
</dbReference>
<comment type="caution">
    <text evidence="9">Lacks conserved residue(s) required for the propagation of feature annotation.</text>
</comment>
<gene>
    <name evidence="9 11" type="primary">aspS</name>
    <name evidence="11" type="ORF">I6U51_07835</name>
</gene>
<dbReference type="InterPro" id="IPR012340">
    <property type="entry name" value="NA-bd_OB-fold"/>
</dbReference>
<reference evidence="11" key="1">
    <citation type="submission" date="2020-12" db="EMBL/GenBank/DDBJ databases">
        <title>Clostridium thailandense sp. nov., a novel acetogenic bacterium isolated from peat land soil in Thailand.</title>
        <authorList>
            <person name="Chaikitkaew S."/>
            <person name="Birkeland N.K."/>
        </authorList>
    </citation>
    <scope>NUCLEOTIDE SEQUENCE</scope>
    <source>
        <strain evidence="11">DSM 17425</strain>
    </source>
</reference>
<proteinExistence type="inferred from homology"/>
<comment type="subunit">
    <text evidence="9">Homodimer.</text>
</comment>
<dbReference type="InterPro" id="IPR002312">
    <property type="entry name" value="Asp/Asn-tRNA-synth_IIb"/>
</dbReference>
<dbReference type="GO" id="GO:0140096">
    <property type="term" value="F:catalytic activity, acting on a protein"/>
    <property type="evidence" value="ECO:0007669"/>
    <property type="project" value="UniProtKB-ARBA"/>
</dbReference>
<dbReference type="SUPFAM" id="SSF55681">
    <property type="entry name" value="Class II aaRS and biotin synthetases"/>
    <property type="match status" value="1"/>
</dbReference>
<evidence type="ECO:0000313" key="12">
    <source>
        <dbReference type="Proteomes" id="UP000622687"/>
    </source>
</evidence>